<feature type="domain" description="Mannosyl-glycoprotein endo-beta-N-acetylglucosamidase-like" evidence="2">
    <location>
        <begin position="140"/>
        <end position="264"/>
    </location>
</feature>
<evidence type="ECO:0000313" key="3">
    <source>
        <dbReference type="EMBL" id="WMS88649.1"/>
    </source>
</evidence>
<evidence type="ECO:0000256" key="1">
    <source>
        <dbReference type="SAM" id="Phobius"/>
    </source>
</evidence>
<dbReference type="Pfam" id="PF01832">
    <property type="entry name" value="Glucosaminidase"/>
    <property type="match status" value="1"/>
</dbReference>
<protein>
    <submittedName>
        <fullName evidence="3">Glucosaminidase domain-containing protein</fullName>
    </submittedName>
</protein>
<reference evidence="3 4" key="1">
    <citation type="submission" date="2023-08" db="EMBL/GenBank/DDBJ databases">
        <title>Pleionea litopenaei sp. nov., isolated from stomach of juvenile Litopenaeus vannamei.</title>
        <authorList>
            <person name="Rho A.M."/>
            <person name="Hwang C.Y."/>
        </authorList>
    </citation>
    <scope>NUCLEOTIDE SEQUENCE [LARGE SCALE GENOMIC DNA]</scope>
    <source>
        <strain evidence="3 4">HL-JVS1</strain>
    </source>
</reference>
<dbReference type="EMBL" id="CP133548">
    <property type="protein sequence ID" value="WMS88649.1"/>
    <property type="molecule type" value="Genomic_DNA"/>
</dbReference>
<dbReference type="Proteomes" id="UP001239782">
    <property type="component" value="Chromosome"/>
</dbReference>
<dbReference type="AlphaFoldDB" id="A0AA51RWB4"/>
<keyword evidence="4" id="KW-1185">Reference proteome</keyword>
<keyword evidence="1" id="KW-1133">Transmembrane helix</keyword>
<organism evidence="3 4">
    <name type="scientific">Pleionea litopenaei</name>
    <dbReference type="NCBI Taxonomy" id="3070815"/>
    <lineage>
        <taxon>Bacteria</taxon>
        <taxon>Pseudomonadati</taxon>
        <taxon>Pseudomonadota</taxon>
        <taxon>Gammaproteobacteria</taxon>
        <taxon>Oceanospirillales</taxon>
        <taxon>Pleioneaceae</taxon>
        <taxon>Pleionea</taxon>
    </lineage>
</organism>
<accession>A0AA51RWB4</accession>
<name>A0AA51RWB4_9GAMM</name>
<sequence>MRQFKQEDDQTFKLLMLCVILTAIILYVFLIRKENVLGDVANEPVVVSEHLPDFSEYTVVRDRKEAFFAFLKPLIERVNSEIAEHRAEVSKLFDIYQQKESLSKRQWQKVYTFAKMYRIDDYQQAPKDQLFDILLRRVAPIPQSLVLAQAANESAWGRSRFALEGNNLFGQWCFKKGCGLIPNDRPEGKSYEVAVFKKPIDSVRSYVMNLNTFDAYRELREKRLELIESDKPVTGYELAEGLINYSTRREAYVEEIRLMIEQNHLEN</sequence>
<keyword evidence="1" id="KW-0472">Membrane</keyword>
<dbReference type="PANTHER" id="PTHR40572">
    <property type="entry name" value="PROTEIN BAX"/>
    <property type="match status" value="1"/>
</dbReference>
<evidence type="ECO:0000259" key="2">
    <source>
        <dbReference type="Pfam" id="PF01832"/>
    </source>
</evidence>
<feature type="transmembrane region" description="Helical" evidence="1">
    <location>
        <begin position="12"/>
        <end position="30"/>
    </location>
</feature>
<dbReference type="RefSeq" id="WP_309203867.1">
    <property type="nucleotide sequence ID" value="NZ_CP133548.1"/>
</dbReference>
<dbReference type="InterPro" id="IPR053195">
    <property type="entry name" value="Bax-like"/>
</dbReference>
<proteinExistence type="predicted"/>
<dbReference type="PANTHER" id="PTHR40572:SF1">
    <property type="entry name" value="PROTEIN BAX"/>
    <property type="match status" value="1"/>
</dbReference>
<dbReference type="Gene3D" id="1.10.530.10">
    <property type="match status" value="1"/>
</dbReference>
<evidence type="ECO:0000313" key="4">
    <source>
        <dbReference type="Proteomes" id="UP001239782"/>
    </source>
</evidence>
<keyword evidence="1" id="KW-0812">Transmembrane</keyword>
<dbReference type="GO" id="GO:0004040">
    <property type="term" value="F:amidase activity"/>
    <property type="evidence" value="ECO:0007669"/>
    <property type="project" value="InterPro"/>
</dbReference>
<dbReference type="InterPro" id="IPR002901">
    <property type="entry name" value="MGlyc_endo_b_GlcNAc-like_dom"/>
</dbReference>
<dbReference type="KEGG" id="plei:Q9312_06970"/>
<gene>
    <name evidence="3" type="ORF">Q9312_06970</name>
</gene>